<evidence type="ECO:0000256" key="1">
    <source>
        <dbReference type="ARBA" id="ARBA00022980"/>
    </source>
</evidence>
<reference evidence="3" key="3">
    <citation type="submission" date="2025-09" db="UniProtKB">
        <authorList>
            <consortium name="Ensembl"/>
        </authorList>
    </citation>
    <scope>IDENTIFICATION</scope>
    <source>
        <strain evidence="3">breed Abyssinian</strain>
    </source>
</reference>
<reference evidence="3" key="2">
    <citation type="submission" date="2025-08" db="UniProtKB">
        <authorList>
            <consortium name="Ensembl"/>
        </authorList>
    </citation>
    <scope>IDENTIFICATION</scope>
    <source>
        <strain evidence="3">breed Abyssinian</strain>
    </source>
</reference>
<evidence type="ECO:0000313" key="3">
    <source>
        <dbReference type="Ensembl" id="ENSFCTP00005050231.1"/>
    </source>
</evidence>
<evidence type="ECO:0008006" key="5">
    <source>
        <dbReference type="Google" id="ProtNLM"/>
    </source>
</evidence>
<dbReference type="SUPFAM" id="SSF55315">
    <property type="entry name" value="L30e-like"/>
    <property type="match status" value="1"/>
</dbReference>
<proteinExistence type="predicted"/>
<keyword evidence="4" id="KW-1185">Reference proteome</keyword>
<dbReference type="PANTHER" id="PTHR11449">
    <property type="entry name" value="RIBOSOMAL PROTEIN L30"/>
    <property type="match status" value="1"/>
</dbReference>
<name>A0ABI7ZSW5_FELCA</name>
<dbReference type="Gene3D" id="3.30.1330.30">
    <property type="match status" value="2"/>
</dbReference>
<keyword evidence="1" id="KW-0689">Ribosomal protein</keyword>
<organism evidence="3 4">
    <name type="scientific">Felis catus</name>
    <name type="common">Cat</name>
    <name type="synonym">Felis silvestris catus</name>
    <dbReference type="NCBI Taxonomy" id="9685"/>
    <lineage>
        <taxon>Eukaryota</taxon>
        <taxon>Metazoa</taxon>
        <taxon>Chordata</taxon>
        <taxon>Craniata</taxon>
        <taxon>Vertebrata</taxon>
        <taxon>Euteleostomi</taxon>
        <taxon>Mammalia</taxon>
        <taxon>Eutheria</taxon>
        <taxon>Laurasiatheria</taxon>
        <taxon>Carnivora</taxon>
        <taxon>Feliformia</taxon>
        <taxon>Felidae</taxon>
        <taxon>Felinae</taxon>
        <taxon>Felis</taxon>
    </lineage>
</organism>
<evidence type="ECO:0000256" key="2">
    <source>
        <dbReference type="ARBA" id="ARBA00023274"/>
    </source>
</evidence>
<reference evidence="3 4" key="1">
    <citation type="submission" date="2021-02" db="EMBL/GenBank/DDBJ databases">
        <title>Safari Cat Assemblies.</title>
        <authorList>
            <person name="Bredemeyer K.R."/>
            <person name="Murphy W.J."/>
        </authorList>
    </citation>
    <scope>NUCLEOTIDE SEQUENCE [LARGE SCALE GENOMIC DNA]</scope>
</reference>
<evidence type="ECO:0000313" key="4">
    <source>
        <dbReference type="Proteomes" id="UP000823872"/>
    </source>
</evidence>
<dbReference type="Proteomes" id="UP000823872">
    <property type="component" value="Chromosome D1"/>
</dbReference>
<accession>A0ABI7ZSW5</accession>
<dbReference type="Ensembl" id="ENSFCTT00005070613.1">
    <property type="protein sequence ID" value="ENSFCTP00005050231.1"/>
    <property type="gene ID" value="ENSFCTG00005024849.1"/>
</dbReference>
<sequence length="111" mass="12442">MAATKKTKMSLESINSRLQIIMKGGNGKYMLGYKQSLKMIRHALRRSEIEHSAMLAKTGVHHYSGNHTGLGTARGKYCQCAHWLPLIQVILITLETCQNRLVKSKSCKISL</sequence>
<dbReference type="InterPro" id="IPR029064">
    <property type="entry name" value="Ribosomal_eL30-like_sf"/>
</dbReference>
<dbReference type="GeneTree" id="ENSGT00390000012138"/>
<protein>
    <recommendedName>
        <fullName evidence="5">60S ribosomal protein L30</fullName>
    </recommendedName>
</protein>
<keyword evidence="2" id="KW-0687">Ribonucleoprotein</keyword>
<dbReference type="InterPro" id="IPR039109">
    <property type="entry name" value="Ribosomal_eL30-like"/>
</dbReference>